<evidence type="ECO:0000256" key="3">
    <source>
        <dbReference type="ARBA" id="ARBA00022490"/>
    </source>
</evidence>
<proteinExistence type="predicted"/>
<feature type="region of interest" description="Disordered" evidence="6">
    <location>
        <begin position="252"/>
        <end position="275"/>
    </location>
</feature>
<dbReference type="InterPro" id="IPR056940">
    <property type="entry name" value="PEX18_PEX21_C"/>
</dbReference>
<feature type="region of interest" description="Disordered" evidence="6">
    <location>
        <begin position="1"/>
        <end position="53"/>
    </location>
</feature>
<evidence type="ECO:0000256" key="4">
    <source>
        <dbReference type="ARBA" id="ARBA00022843"/>
    </source>
</evidence>
<feature type="domain" description="PEX18/PEX21 C-terminal" evidence="7">
    <location>
        <begin position="283"/>
        <end position="327"/>
    </location>
</feature>
<protein>
    <recommendedName>
        <fullName evidence="7">PEX18/PEX21 C-terminal domain-containing protein</fullName>
    </recommendedName>
</protein>
<evidence type="ECO:0000259" key="7">
    <source>
        <dbReference type="Pfam" id="PF25098"/>
    </source>
</evidence>
<keyword evidence="9" id="KW-1185">Reference proteome</keyword>
<evidence type="ECO:0000256" key="6">
    <source>
        <dbReference type="SAM" id="MobiDB-lite"/>
    </source>
</evidence>
<evidence type="ECO:0000256" key="5">
    <source>
        <dbReference type="ARBA" id="ARBA00023140"/>
    </source>
</evidence>
<sequence>MADNKGSSSNPAKGLVAHLDRNRSLQQDRLVGSSSSTPDGAQSFRSRQGGSSAAALDAAFNQFTTQPRGMQLGGLPMGPVNSTTTNIPGAPAFRQSTNTTWANEFIHSHGQAGSDIRTMAAQMREATRFHHPAQTSMDGGQISSDATNQAWPYQHEPVAIDPAHSEMAARQNRAMGFAGFIPPPAQYTMYPAERVTDEARLADNAEQAMEAAFAAYDQDFQGAMDGWVAADGSGDLESHIQNIRKMEEMKLEDQTVEKSGLNNSDPSTKPEAPVSNSFAYDHAMMKHAGDIVTTLTNNGSDEVKAKMNGSSFQGLMRAIASGKAAVVDDNFIDTSTGEVIHDLVELSGVNANQGSDATSNDQQTIAGNTDSKGKGKMKSLEQQQQEQSDNPA</sequence>
<dbReference type="Pfam" id="PF25098">
    <property type="entry name" value="PEX18_PEX21_C"/>
    <property type="match status" value="1"/>
</dbReference>
<feature type="region of interest" description="Disordered" evidence="6">
    <location>
        <begin position="350"/>
        <end position="392"/>
    </location>
</feature>
<dbReference type="AlphaFoldDB" id="A0A9W8YX01"/>
<accession>A0A9W8YX01</accession>
<evidence type="ECO:0000256" key="1">
    <source>
        <dbReference type="ARBA" id="ARBA00004275"/>
    </source>
</evidence>
<organism evidence="8 9">
    <name type="scientific">Gnomoniopsis smithogilvyi</name>
    <dbReference type="NCBI Taxonomy" id="1191159"/>
    <lineage>
        <taxon>Eukaryota</taxon>
        <taxon>Fungi</taxon>
        <taxon>Dikarya</taxon>
        <taxon>Ascomycota</taxon>
        <taxon>Pezizomycotina</taxon>
        <taxon>Sordariomycetes</taxon>
        <taxon>Sordariomycetidae</taxon>
        <taxon>Diaporthales</taxon>
        <taxon>Gnomoniaceae</taxon>
        <taxon>Gnomoniopsis</taxon>
    </lineage>
</organism>
<evidence type="ECO:0000313" key="9">
    <source>
        <dbReference type="Proteomes" id="UP001140453"/>
    </source>
</evidence>
<feature type="compositionally biased region" description="Polar residues" evidence="6">
    <location>
        <begin position="24"/>
        <end position="51"/>
    </location>
</feature>
<comment type="subcellular location">
    <subcellularLocation>
        <location evidence="2">Cytoplasm</location>
    </subcellularLocation>
    <subcellularLocation>
        <location evidence="1">Peroxisome</location>
    </subcellularLocation>
</comment>
<keyword evidence="5" id="KW-0576">Peroxisome</keyword>
<dbReference type="GO" id="GO:0005777">
    <property type="term" value="C:peroxisome"/>
    <property type="evidence" value="ECO:0007669"/>
    <property type="project" value="UniProtKB-SubCell"/>
</dbReference>
<name>A0A9W8YX01_9PEZI</name>
<gene>
    <name evidence="8" type="ORF">N0V93_002569</name>
</gene>
<feature type="compositionally biased region" description="Polar residues" evidence="6">
    <location>
        <begin position="1"/>
        <end position="11"/>
    </location>
</feature>
<feature type="compositionally biased region" description="Polar residues" evidence="6">
    <location>
        <begin position="380"/>
        <end position="392"/>
    </location>
</feature>
<keyword evidence="4" id="KW-0832">Ubl conjugation</keyword>
<comment type="caution">
    <text evidence="8">The sequence shown here is derived from an EMBL/GenBank/DDBJ whole genome shotgun (WGS) entry which is preliminary data.</text>
</comment>
<dbReference type="EMBL" id="JAPEVB010000002">
    <property type="protein sequence ID" value="KAJ4393361.1"/>
    <property type="molecule type" value="Genomic_DNA"/>
</dbReference>
<dbReference type="Proteomes" id="UP001140453">
    <property type="component" value="Unassembled WGS sequence"/>
</dbReference>
<evidence type="ECO:0000256" key="2">
    <source>
        <dbReference type="ARBA" id="ARBA00004496"/>
    </source>
</evidence>
<evidence type="ECO:0000313" key="8">
    <source>
        <dbReference type="EMBL" id="KAJ4393361.1"/>
    </source>
</evidence>
<feature type="compositionally biased region" description="Polar residues" evidence="6">
    <location>
        <begin position="350"/>
        <end position="370"/>
    </location>
</feature>
<keyword evidence="3" id="KW-0963">Cytoplasm</keyword>
<reference evidence="8" key="1">
    <citation type="submission" date="2022-10" db="EMBL/GenBank/DDBJ databases">
        <title>Tapping the CABI collections for fungal endophytes: first genome assemblies for Collariella, Neodidymelliopsis, Ascochyta clinopodiicola, Didymella pomorum, Didymosphaeria variabile, Neocosmospora piperis and Neocucurbitaria cava.</title>
        <authorList>
            <person name="Hill R."/>
        </authorList>
    </citation>
    <scope>NUCLEOTIDE SEQUENCE</scope>
    <source>
        <strain evidence="8">IMI 355082</strain>
    </source>
</reference>
<dbReference type="OrthoDB" id="5407351at2759"/>